<dbReference type="Proteomes" id="UP000791440">
    <property type="component" value="Unassembled WGS sequence"/>
</dbReference>
<sequence>MPKKKGQKKNIPRDFTINDSANAPKPVARVKKSTTEVTWDQIADDDLDIVEEINEDGTKNFVYKKKRNNSKCEDNIDDRPGNVYPEIIWYWISQFIKPDDIGNFAGINRATYFITRCESFWRGIYRRYCEKHPKLPVKLQIDTFRAYGLRQRVIRALYHTHDVFIKKVAQQAAQDSKPHDLVKRRCVSVWYCKGAAHWSIYFKLKKMQATESVQSHDFFEELGRIDANPEENTQVLQVNCQHFYEVPPLMGMTLSSVSVVLSQGFRHHRLHLGFNTGSHNVSKDILPECTVVLDKVVNIFVFDWWHPKYPHFDNNLPINVVDEESLPVLKKDFFATRDADL</sequence>
<reference evidence="2" key="1">
    <citation type="journal article" date="2016" name="Insect Biochem. Mol. Biol.">
        <title>Multifaceted biological insights from a draft genome sequence of the tobacco hornworm moth, Manduca sexta.</title>
        <authorList>
            <person name="Kanost M.R."/>
            <person name="Arrese E.L."/>
            <person name="Cao X."/>
            <person name="Chen Y.R."/>
            <person name="Chellapilla S."/>
            <person name="Goldsmith M.R."/>
            <person name="Grosse-Wilde E."/>
            <person name="Heckel D.G."/>
            <person name="Herndon N."/>
            <person name="Jiang H."/>
            <person name="Papanicolaou A."/>
            <person name="Qu J."/>
            <person name="Soulages J.L."/>
            <person name="Vogel H."/>
            <person name="Walters J."/>
            <person name="Waterhouse R.M."/>
            <person name="Ahn S.J."/>
            <person name="Almeida F.C."/>
            <person name="An C."/>
            <person name="Aqrawi P."/>
            <person name="Bretschneider A."/>
            <person name="Bryant W.B."/>
            <person name="Bucks S."/>
            <person name="Chao H."/>
            <person name="Chevignon G."/>
            <person name="Christen J.M."/>
            <person name="Clarke D.F."/>
            <person name="Dittmer N.T."/>
            <person name="Ferguson L.C.F."/>
            <person name="Garavelou S."/>
            <person name="Gordon K.H.J."/>
            <person name="Gunaratna R.T."/>
            <person name="Han Y."/>
            <person name="Hauser F."/>
            <person name="He Y."/>
            <person name="Heidel-Fischer H."/>
            <person name="Hirsh A."/>
            <person name="Hu Y."/>
            <person name="Jiang H."/>
            <person name="Kalra D."/>
            <person name="Klinner C."/>
            <person name="Konig C."/>
            <person name="Kovar C."/>
            <person name="Kroll A.R."/>
            <person name="Kuwar S.S."/>
            <person name="Lee S.L."/>
            <person name="Lehman R."/>
            <person name="Li K."/>
            <person name="Li Z."/>
            <person name="Liang H."/>
            <person name="Lovelace S."/>
            <person name="Lu Z."/>
            <person name="Mansfield J.H."/>
            <person name="McCulloch K.J."/>
            <person name="Mathew T."/>
            <person name="Morton B."/>
            <person name="Muzny D.M."/>
            <person name="Neunemann D."/>
            <person name="Ongeri F."/>
            <person name="Pauchet Y."/>
            <person name="Pu L.L."/>
            <person name="Pyrousis I."/>
            <person name="Rao X.J."/>
            <person name="Redding A."/>
            <person name="Roesel C."/>
            <person name="Sanchez-Gracia A."/>
            <person name="Schaack S."/>
            <person name="Shukla A."/>
            <person name="Tetreau G."/>
            <person name="Wang Y."/>
            <person name="Xiong G.H."/>
            <person name="Traut W."/>
            <person name="Walsh T.K."/>
            <person name="Worley K.C."/>
            <person name="Wu D."/>
            <person name="Wu W."/>
            <person name="Wu Y.Q."/>
            <person name="Zhang X."/>
            <person name="Zou Z."/>
            <person name="Zucker H."/>
            <person name="Briscoe A.D."/>
            <person name="Burmester T."/>
            <person name="Clem R.J."/>
            <person name="Feyereisen R."/>
            <person name="Grimmelikhuijzen C.J.P."/>
            <person name="Hamodrakas S.J."/>
            <person name="Hansson B.S."/>
            <person name="Huguet E."/>
            <person name="Jermiin L.S."/>
            <person name="Lan Q."/>
            <person name="Lehman H.K."/>
            <person name="Lorenzen M."/>
            <person name="Merzendorfer H."/>
            <person name="Michalopoulos I."/>
            <person name="Morton D.B."/>
            <person name="Muthukrishnan S."/>
            <person name="Oakeshott J.G."/>
            <person name="Palmer W."/>
            <person name="Park Y."/>
            <person name="Passarelli A.L."/>
            <person name="Rozas J."/>
            <person name="Schwartz L.M."/>
            <person name="Smith W."/>
            <person name="Southgate A."/>
            <person name="Vilcinskas A."/>
            <person name="Vogt R."/>
            <person name="Wang P."/>
            <person name="Werren J."/>
            <person name="Yu X.Q."/>
            <person name="Zhou J.J."/>
            <person name="Brown S.J."/>
            <person name="Scherer S.E."/>
            <person name="Richards S."/>
            <person name="Blissard G.W."/>
        </authorList>
    </citation>
    <scope>NUCLEOTIDE SEQUENCE</scope>
</reference>
<comment type="caution">
    <text evidence="2">The sequence shown here is derived from an EMBL/GenBank/DDBJ whole genome shotgun (WGS) entry which is preliminary data.</text>
</comment>
<dbReference type="AlphaFoldDB" id="A0A921ZBK8"/>
<evidence type="ECO:0000313" key="3">
    <source>
        <dbReference type="Proteomes" id="UP000791440"/>
    </source>
</evidence>
<gene>
    <name evidence="2" type="ORF">O3G_MSEX008386</name>
</gene>
<reference evidence="2" key="2">
    <citation type="submission" date="2020-12" db="EMBL/GenBank/DDBJ databases">
        <authorList>
            <person name="Kanost M."/>
        </authorList>
    </citation>
    <scope>NUCLEOTIDE SEQUENCE</scope>
</reference>
<feature type="region of interest" description="Disordered" evidence="1">
    <location>
        <begin position="1"/>
        <end position="32"/>
    </location>
</feature>
<evidence type="ECO:0000256" key="1">
    <source>
        <dbReference type="SAM" id="MobiDB-lite"/>
    </source>
</evidence>
<keyword evidence="3" id="KW-1185">Reference proteome</keyword>
<organism evidence="2 3">
    <name type="scientific">Manduca sexta</name>
    <name type="common">Tobacco hawkmoth</name>
    <name type="synonym">Tobacco hornworm</name>
    <dbReference type="NCBI Taxonomy" id="7130"/>
    <lineage>
        <taxon>Eukaryota</taxon>
        <taxon>Metazoa</taxon>
        <taxon>Ecdysozoa</taxon>
        <taxon>Arthropoda</taxon>
        <taxon>Hexapoda</taxon>
        <taxon>Insecta</taxon>
        <taxon>Pterygota</taxon>
        <taxon>Neoptera</taxon>
        <taxon>Endopterygota</taxon>
        <taxon>Lepidoptera</taxon>
        <taxon>Glossata</taxon>
        <taxon>Ditrysia</taxon>
        <taxon>Bombycoidea</taxon>
        <taxon>Sphingidae</taxon>
        <taxon>Sphinginae</taxon>
        <taxon>Sphingini</taxon>
        <taxon>Manduca</taxon>
    </lineage>
</organism>
<dbReference type="PANTHER" id="PTHR20988">
    <property type="entry name" value="TRANSMEMBRANE PROTEIN 183A-RELATED"/>
    <property type="match status" value="1"/>
</dbReference>
<feature type="compositionally biased region" description="Basic residues" evidence="1">
    <location>
        <begin position="1"/>
        <end position="10"/>
    </location>
</feature>
<dbReference type="EMBL" id="JH668453">
    <property type="protein sequence ID" value="KAG6453909.1"/>
    <property type="molecule type" value="Genomic_DNA"/>
</dbReference>
<accession>A0A921ZBK8</accession>
<proteinExistence type="predicted"/>
<dbReference type="OrthoDB" id="5955317at2759"/>
<evidence type="ECO:0008006" key="4">
    <source>
        <dbReference type="Google" id="ProtNLM"/>
    </source>
</evidence>
<protein>
    <recommendedName>
        <fullName evidence="4">Transmembrane protein 183</fullName>
    </recommendedName>
</protein>
<dbReference type="PANTHER" id="PTHR20988:SF2">
    <property type="entry name" value="TRANSMEMBRANE PROTEIN 183A-RELATED"/>
    <property type="match status" value="1"/>
</dbReference>
<evidence type="ECO:0000313" key="2">
    <source>
        <dbReference type="EMBL" id="KAG6453909.1"/>
    </source>
</evidence>
<dbReference type="InterPro" id="IPR026509">
    <property type="entry name" value="TMEM183"/>
</dbReference>
<dbReference type="GO" id="GO:0031647">
    <property type="term" value="P:regulation of protein stability"/>
    <property type="evidence" value="ECO:0007669"/>
    <property type="project" value="TreeGrafter"/>
</dbReference>
<dbReference type="GO" id="GO:0019005">
    <property type="term" value="C:SCF ubiquitin ligase complex"/>
    <property type="evidence" value="ECO:0007669"/>
    <property type="project" value="TreeGrafter"/>
</dbReference>
<name>A0A921ZBK8_MANSE</name>